<dbReference type="AlphaFoldDB" id="A0A8C4T0X6"/>
<accession>A0A8C4T0X6</accession>
<keyword evidence="4" id="KW-1185">Reference proteome</keyword>
<dbReference type="InterPro" id="IPR036397">
    <property type="entry name" value="RNaseH_sf"/>
</dbReference>
<reference evidence="3" key="2">
    <citation type="submission" date="2025-09" db="UniProtKB">
        <authorList>
            <consortium name="Ensembl"/>
        </authorList>
    </citation>
    <scope>IDENTIFICATION</scope>
</reference>
<evidence type="ECO:0000313" key="3">
    <source>
        <dbReference type="Ensembl" id="ENSECRP00000024684.1"/>
    </source>
</evidence>
<dbReference type="PANTHER" id="PTHR19303">
    <property type="entry name" value="TRANSPOSON"/>
    <property type="match status" value="1"/>
</dbReference>
<dbReference type="InterPro" id="IPR006600">
    <property type="entry name" value="HTH_CenpB_DNA-bd_dom"/>
</dbReference>
<protein>
    <recommendedName>
        <fullName evidence="2">HTH CENPB-type domain-containing protein</fullName>
    </recommendedName>
</protein>
<dbReference type="Gene3D" id="1.10.10.60">
    <property type="entry name" value="Homeodomain-like"/>
    <property type="match status" value="2"/>
</dbReference>
<keyword evidence="1" id="KW-0238">DNA-binding</keyword>
<dbReference type="Pfam" id="PF03184">
    <property type="entry name" value="DDE_1"/>
    <property type="match status" value="1"/>
</dbReference>
<dbReference type="SMART" id="SM00674">
    <property type="entry name" value="CENPB"/>
    <property type="match status" value="1"/>
</dbReference>
<dbReference type="Ensembl" id="ENSECRT00000025220.1">
    <property type="protein sequence ID" value="ENSECRP00000024684.1"/>
    <property type="gene ID" value="ENSECRG00000016727.1"/>
</dbReference>
<dbReference type="Pfam" id="PF03221">
    <property type="entry name" value="HTH_Tnp_Tc5"/>
    <property type="match status" value="1"/>
</dbReference>
<sequence length="595" mass="68369">ASSKGEFEKVGSGKDSSKKKRMLSVELKQEIIEKNERGVRVMELAKIYDRSTSTICTILKQKETIKSVKVAKGMTVITQQRSAIHEQMENLLLLWIKEKELAGDILTETVISEKARIIYNDLKQKEPSTSTDVVEPEFKASHGWFDRFKKRSGIHSVVRHGEAASADQKAAGEFITRFAQLIEAECYIPQQVFNCDETGLFWKKMPRRTYITAEETKMPGHKPMKDRLTLALCANASGDFKVKPLLVYHSENPRAFKTHRILKEKLQVMWRANPKAWVTRQFFIDWVNLCFGPAVKKYLQENKLPLQALLVLDNAPAHPPGLQDNIREEYQFIKVLYLPPNTTSILQPMDQQVISNFKKLYTKHLFKRCFDVTENTELTLREFWKEHFNIVQCLRMIDLAWKEVTRRTLNSAWKKLWPDAVAARDFEGFGLDTETEIETEPNVPDIDPVHEIVSLGKSMGLQVDEGDINELVEEHDEELSTQELLELQDMQRTEALQEISGSEEEVETEKISTSEIKEVLGMWEKVTSFIEKKHPEKVATSRSAANYDDTCLAHFRKLLKSRQKQTSLHRYLCTKTETAISEGAESAAKKAKTDD</sequence>
<feature type="domain" description="HTH CENPB-type" evidence="2">
    <location>
        <begin position="76"/>
        <end position="158"/>
    </location>
</feature>
<dbReference type="Gene3D" id="3.30.420.10">
    <property type="entry name" value="Ribonuclease H-like superfamily/Ribonuclease H"/>
    <property type="match status" value="1"/>
</dbReference>
<dbReference type="InterPro" id="IPR050863">
    <property type="entry name" value="CenT-Element_Derived"/>
</dbReference>
<evidence type="ECO:0000256" key="1">
    <source>
        <dbReference type="ARBA" id="ARBA00023125"/>
    </source>
</evidence>
<dbReference type="GO" id="GO:0005634">
    <property type="term" value="C:nucleus"/>
    <property type="evidence" value="ECO:0007669"/>
    <property type="project" value="TreeGrafter"/>
</dbReference>
<dbReference type="PANTHER" id="PTHR19303:SF27">
    <property type="entry name" value="HTH CENPB-TYPE DOMAIN-CONTAINING PROTEIN"/>
    <property type="match status" value="1"/>
</dbReference>
<dbReference type="SUPFAM" id="SSF46689">
    <property type="entry name" value="Homeodomain-like"/>
    <property type="match status" value="2"/>
</dbReference>
<dbReference type="InterPro" id="IPR004875">
    <property type="entry name" value="DDE_SF_endonuclease_dom"/>
</dbReference>
<dbReference type="GO" id="GO:0003677">
    <property type="term" value="F:DNA binding"/>
    <property type="evidence" value="ECO:0007669"/>
    <property type="project" value="UniProtKB-KW"/>
</dbReference>
<proteinExistence type="predicted"/>
<organism evidence="3 4">
    <name type="scientific">Erpetoichthys calabaricus</name>
    <name type="common">Rope fish</name>
    <name type="synonym">Calamoichthys calabaricus</name>
    <dbReference type="NCBI Taxonomy" id="27687"/>
    <lineage>
        <taxon>Eukaryota</taxon>
        <taxon>Metazoa</taxon>
        <taxon>Chordata</taxon>
        <taxon>Craniata</taxon>
        <taxon>Vertebrata</taxon>
        <taxon>Euteleostomi</taxon>
        <taxon>Actinopterygii</taxon>
        <taxon>Polypteriformes</taxon>
        <taxon>Polypteridae</taxon>
        <taxon>Erpetoichthys</taxon>
    </lineage>
</organism>
<dbReference type="PROSITE" id="PS51253">
    <property type="entry name" value="HTH_CENPB"/>
    <property type="match status" value="1"/>
</dbReference>
<evidence type="ECO:0000259" key="2">
    <source>
        <dbReference type="PROSITE" id="PS51253"/>
    </source>
</evidence>
<evidence type="ECO:0000313" key="4">
    <source>
        <dbReference type="Proteomes" id="UP000694620"/>
    </source>
</evidence>
<reference evidence="3" key="1">
    <citation type="submission" date="2025-08" db="UniProtKB">
        <authorList>
            <consortium name="Ensembl"/>
        </authorList>
    </citation>
    <scope>IDENTIFICATION</scope>
</reference>
<dbReference type="Proteomes" id="UP000694620">
    <property type="component" value="Unassembled WGS sequence"/>
</dbReference>
<dbReference type="GeneTree" id="ENSGT00940000167849"/>
<name>A0A8C4T0X6_ERPCA</name>
<dbReference type="InterPro" id="IPR009057">
    <property type="entry name" value="Homeodomain-like_sf"/>
</dbReference>